<proteinExistence type="predicted"/>
<accession>A0A7I7XLS4</accession>
<keyword evidence="3" id="KW-1185">Reference proteome</keyword>
<organism evidence="2 3">
    <name type="scientific">Mycolicibacterium madagascariense</name>
    <dbReference type="NCBI Taxonomy" id="212765"/>
    <lineage>
        <taxon>Bacteria</taxon>
        <taxon>Bacillati</taxon>
        <taxon>Actinomycetota</taxon>
        <taxon>Actinomycetes</taxon>
        <taxon>Mycobacteriales</taxon>
        <taxon>Mycobacteriaceae</taxon>
        <taxon>Mycolicibacterium</taxon>
    </lineage>
</organism>
<feature type="compositionally biased region" description="Basic and acidic residues" evidence="1">
    <location>
        <begin position="75"/>
        <end position="95"/>
    </location>
</feature>
<feature type="compositionally biased region" description="Basic and acidic residues" evidence="1">
    <location>
        <begin position="58"/>
        <end position="67"/>
    </location>
</feature>
<gene>
    <name evidence="2" type="ORF">MMAD_44660</name>
</gene>
<dbReference type="AlphaFoldDB" id="A0A7I7XLS4"/>
<feature type="compositionally biased region" description="Basic and acidic residues" evidence="1">
    <location>
        <begin position="1"/>
        <end position="12"/>
    </location>
</feature>
<feature type="region of interest" description="Disordered" evidence="1">
    <location>
        <begin position="1"/>
        <end position="148"/>
    </location>
</feature>
<name>A0A7I7XLS4_9MYCO</name>
<dbReference type="KEGG" id="mmag:MMAD_44660"/>
<reference evidence="2 3" key="1">
    <citation type="journal article" date="2019" name="Emerg. Microbes Infect.">
        <title>Comprehensive subspecies identification of 175 nontuberculous mycobacteria species based on 7547 genomic profiles.</title>
        <authorList>
            <person name="Matsumoto Y."/>
            <person name="Kinjo T."/>
            <person name="Motooka D."/>
            <person name="Nabeya D."/>
            <person name="Jung N."/>
            <person name="Uechi K."/>
            <person name="Horii T."/>
            <person name="Iida T."/>
            <person name="Fujita J."/>
            <person name="Nakamura S."/>
        </authorList>
    </citation>
    <scope>NUCLEOTIDE SEQUENCE [LARGE SCALE GENOMIC DNA]</scope>
    <source>
        <strain evidence="2 3">JCM 13574</strain>
    </source>
</reference>
<evidence type="ECO:0000313" key="3">
    <source>
        <dbReference type="Proteomes" id="UP000466517"/>
    </source>
</evidence>
<feature type="compositionally biased region" description="Basic and acidic residues" evidence="1">
    <location>
        <begin position="28"/>
        <end position="41"/>
    </location>
</feature>
<dbReference type="EMBL" id="AP022610">
    <property type="protein sequence ID" value="BBZ30171.1"/>
    <property type="molecule type" value="Genomic_DNA"/>
</dbReference>
<evidence type="ECO:0000256" key="1">
    <source>
        <dbReference type="SAM" id="MobiDB-lite"/>
    </source>
</evidence>
<dbReference type="Proteomes" id="UP000466517">
    <property type="component" value="Chromosome"/>
</dbReference>
<evidence type="ECO:0000313" key="2">
    <source>
        <dbReference type="EMBL" id="BBZ30171.1"/>
    </source>
</evidence>
<protein>
    <submittedName>
        <fullName evidence="2">Uncharacterized protein</fullName>
    </submittedName>
</protein>
<sequence>MCRLYADHVGRDDEGDGQVVQHPEGLPENERADDGRDHGVDAGENSVALDGDAAQGKHIGDERHDGGQHPGGRGAPERGKRRGMGDERRHADRNVQECGCPAGRRRSVDTTKVFAHQAVQHDVARPAPRCQEAEAETEVVGRRAGPGQ</sequence>